<dbReference type="InterPro" id="IPR001478">
    <property type="entry name" value="PDZ"/>
</dbReference>
<dbReference type="SMART" id="SM00228">
    <property type="entry name" value="PDZ"/>
    <property type="match status" value="1"/>
</dbReference>
<dbReference type="PANTHER" id="PTHR46150">
    <property type="entry name" value="RHO GTPASE-ACTIVATING PROTEIN 100F"/>
    <property type="match status" value="1"/>
</dbReference>
<dbReference type="PROSITE" id="PS50106">
    <property type="entry name" value="PDZ"/>
    <property type="match status" value="1"/>
</dbReference>
<organism evidence="3">
    <name type="scientific">Timema bartmani</name>
    <dbReference type="NCBI Taxonomy" id="61472"/>
    <lineage>
        <taxon>Eukaryota</taxon>
        <taxon>Metazoa</taxon>
        <taxon>Ecdysozoa</taxon>
        <taxon>Arthropoda</taxon>
        <taxon>Hexapoda</taxon>
        <taxon>Insecta</taxon>
        <taxon>Pterygota</taxon>
        <taxon>Neoptera</taxon>
        <taxon>Polyneoptera</taxon>
        <taxon>Phasmatodea</taxon>
        <taxon>Timematodea</taxon>
        <taxon>Timematoidea</taxon>
        <taxon>Timematidae</taxon>
        <taxon>Timema</taxon>
    </lineage>
</organism>
<reference evidence="3" key="1">
    <citation type="submission" date="2020-11" db="EMBL/GenBank/DDBJ databases">
        <authorList>
            <person name="Tran Van P."/>
        </authorList>
    </citation>
    <scope>NUCLEOTIDE SEQUENCE</scope>
</reference>
<dbReference type="CDD" id="cd06718">
    <property type="entry name" value="PDZ_Par6-like"/>
    <property type="match status" value="1"/>
</dbReference>
<dbReference type="PANTHER" id="PTHR46150:SF3">
    <property type="entry name" value="RHO GTPASE-ACTIVATING PROTEIN 100F"/>
    <property type="match status" value="1"/>
</dbReference>
<dbReference type="GO" id="GO:0030030">
    <property type="term" value="P:cell projection organization"/>
    <property type="evidence" value="ECO:0007669"/>
    <property type="project" value="TreeGrafter"/>
</dbReference>
<dbReference type="EMBL" id="OD565745">
    <property type="protein sequence ID" value="CAD7442499.1"/>
    <property type="molecule type" value="Genomic_DNA"/>
</dbReference>
<evidence type="ECO:0000256" key="1">
    <source>
        <dbReference type="SAM" id="MobiDB-lite"/>
    </source>
</evidence>
<dbReference type="AlphaFoldDB" id="A0A7R9I0U6"/>
<evidence type="ECO:0000259" key="2">
    <source>
        <dbReference type="PROSITE" id="PS50106"/>
    </source>
</evidence>
<dbReference type="GO" id="GO:0016477">
    <property type="term" value="P:cell migration"/>
    <property type="evidence" value="ECO:0007669"/>
    <property type="project" value="TreeGrafter"/>
</dbReference>
<dbReference type="GO" id="GO:0097060">
    <property type="term" value="C:synaptic membrane"/>
    <property type="evidence" value="ECO:0007669"/>
    <property type="project" value="TreeGrafter"/>
</dbReference>
<evidence type="ECO:0000313" key="3">
    <source>
        <dbReference type="EMBL" id="CAD7442499.1"/>
    </source>
</evidence>
<sequence>MTNDATTAAALEAVERRGEMVVRFLDPRQIGRAAAEAAKRFLSTQDAKHFVHLVEIVKRPGQTLGLYIREGNGLDRSDGVFISRIALESAVYNSGCLKVGDEILAVNLVDVTHMSLDDVVIIMSIPRRLVLVTRQRKAGKGGVASPHLQPRSEHKPPPVVVIKKELREEDDIEETVTRRRHGGDGREMVSTSR</sequence>
<dbReference type="Pfam" id="PF00595">
    <property type="entry name" value="PDZ"/>
    <property type="match status" value="1"/>
</dbReference>
<dbReference type="InterPro" id="IPR052118">
    <property type="entry name" value="Rho-GAP_regulator"/>
</dbReference>
<proteinExistence type="predicted"/>
<feature type="compositionally biased region" description="Basic and acidic residues" evidence="1">
    <location>
        <begin position="150"/>
        <end position="167"/>
    </location>
</feature>
<feature type="domain" description="PDZ" evidence="2">
    <location>
        <begin position="53"/>
        <end position="123"/>
    </location>
</feature>
<dbReference type="Gene3D" id="2.30.42.10">
    <property type="match status" value="1"/>
</dbReference>
<dbReference type="GO" id="GO:0046578">
    <property type="term" value="P:regulation of Ras protein signal transduction"/>
    <property type="evidence" value="ECO:0007669"/>
    <property type="project" value="TreeGrafter"/>
</dbReference>
<dbReference type="GO" id="GO:0005096">
    <property type="term" value="F:GTPase activator activity"/>
    <property type="evidence" value="ECO:0007669"/>
    <property type="project" value="TreeGrafter"/>
</dbReference>
<dbReference type="FunFam" id="2.30.42.10:FF:000163">
    <property type="entry name" value="rho GTPase-activating protein 100F isoform X1"/>
    <property type="match status" value="1"/>
</dbReference>
<accession>A0A7R9I0U6</accession>
<protein>
    <recommendedName>
        <fullName evidence="2">PDZ domain-containing protein</fullName>
    </recommendedName>
</protein>
<dbReference type="SUPFAM" id="SSF50156">
    <property type="entry name" value="PDZ domain-like"/>
    <property type="match status" value="1"/>
</dbReference>
<name>A0A7R9I0U6_9NEOP</name>
<feature type="region of interest" description="Disordered" evidence="1">
    <location>
        <begin position="140"/>
        <end position="193"/>
    </location>
</feature>
<dbReference type="InterPro" id="IPR036034">
    <property type="entry name" value="PDZ_sf"/>
</dbReference>
<gene>
    <name evidence="3" type="ORF">TBIB3V08_LOCUS4928</name>
</gene>